<evidence type="ECO:0000256" key="3">
    <source>
        <dbReference type="ARBA" id="ARBA00022840"/>
    </source>
</evidence>
<name>A0ABP9HPN0_9FLAO</name>
<keyword evidence="2" id="KW-0547">Nucleotide-binding</keyword>
<dbReference type="InterPro" id="IPR050095">
    <property type="entry name" value="ECF_ABC_transporter_ATP-bd"/>
</dbReference>
<dbReference type="SMART" id="SM00382">
    <property type="entry name" value="AAA"/>
    <property type="match status" value="1"/>
</dbReference>
<dbReference type="Gene3D" id="3.40.50.300">
    <property type="entry name" value="P-loop containing nucleotide triphosphate hydrolases"/>
    <property type="match status" value="2"/>
</dbReference>
<keyword evidence="3" id="KW-0067">ATP-binding</keyword>
<accession>A0ABP9HPN0</accession>
<protein>
    <recommendedName>
        <fullName evidence="4">ABC transporter domain-containing protein</fullName>
    </recommendedName>
</protein>
<dbReference type="InterPro" id="IPR003593">
    <property type="entry name" value="AAA+_ATPase"/>
</dbReference>
<sequence>MSKHIAIYISNKENKVQLIKRITAGELIPELVTLKGSIFSEITLNRFIEEEMRHGRFDVKTQTNNSLKNSSEGERKRALLNHILTESNPDYIILDNAFDCLDINAQKQIKTRLEELSCTTSIVQITTRKRDILPFIDDVFTLETGVFKAFKSHGDLVESSKNYFIEALPKPLILNLNVFNPLISLKNVTIKYGDRPILNSINWDIKPGEFWQLIGPNGSGKSTILTLVSGDNPKGYQQDMTLFGIKKGSGETVWDIKKNIGFYSSEMLRGFKRKDTLESMIISGFLDSIGLYKYPTDRQISIAHQWLKLLNMYHIKDKSFQFLSSGHKRLILLARAMVKHPPLLILDEPINGLDDHDTKMFSELVNKIAKESKTAIIYVSHRKEEHIKPDFIFELTPGKKGSTGKINNSFSIN</sequence>
<dbReference type="InterPro" id="IPR003439">
    <property type="entry name" value="ABC_transporter-like_ATP-bd"/>
</dbReference>
<keyword evidence="1" id="KW-0813">Transport</keyword>
<dbReference type="Proteomes" id="UP001501692">
    <property type="component" value="Unassembled WGS sequence"/>
</dbReference>
<keyword evidence="6" id="KW-1185">Reference proteome</keyword>
<evidence type="ECO:0000256" key="2">
    <source>
        <dbReference type="ARBA" id="ARBA00022741"/>
    </source>
</evidence>
<organism evidence="5 6">
    <name type="scientific">Algibacter aquimarinus</name>
    <dbReference type="NCBI Taxonomy" id="1136748"/>
    <lineage>
        <taxon>Bacteria</taxon>
        <taxon>Pseudomonadati</taxon>
        <taxon>Bacteroidota</taxon>
        <taxon>Flavobacteriia</taxon>
        <taxon>Flavobacteriales</taxon>
        <taxon>Flavobacteriaceae</taxon>
        <taxon>Algibacter</taxon>
    </lineage>
</organism>
<gene>
    <name evidence="5" type="ORF">GCM10023315_27080</name>
</gene>
<dbReference type="InterPro" id="IPR027417">
    <property type="entry name" value="P-loop_NTPase"/>
</dbReference>
<evidence type="ECO:0000313" key="6">
    <source>
        <dbReference type="Proteomes" id="UP001501692"/>
    </source>
</evidence>
<evidence type="ECO:0000256" key="1">
    <source>
        <dbReference type="ARBA" id="ARBA00022448"/>
    </source>
</evidence>
<proteinExistence type="predicted"/>
<evidence type="ECO:0000259" key="4">
    <source>
        <dbReference type="PROSITE" id="PS50893"/>
    </source>
</evidence>
<dbReference type="SUPFAM" id="SSF52540">
    <property type="entry name" value="P-loop containing nucleoside triphosphate hydrolases"/>
    <property type="match status" value="2"/>
</dbReference>
<evidence type="ECO:0000313" key="5">
    <source>
        <dbReference type="EMBL" id="GAA4975009.1"/>
    </source>
</evidence>
<reference evidence="6" key="1">
    <citation type="journal article" date="2019" name="Int. J. Syst. Evol. Microbiol.">
        <title>The Global Catalogue of Microorganisms (GCM) 10K type strain sequencing project: providing services to taxonomists for standard genome sequencing and annotation.</title>
        <authorList>
            <consortium name="The Broad Institute Genomics Platform"/>
            <consortium name="The Broad Institute Genome Sequencing Center for Infectious Disease"/>
            <person name="Wu L."/>
            <person name="Ma J."/>
        </authorList>
    </citation>
    <scope>NUCLEOTIDE SEQUENCE [LARGE SCALE GENOMIC DNA]</scope>
    <source>
        <strain evidence="6">JCM 18287</strain>
    </source>
</reference>
<dbReference type="PANTHER" id="PTHR43553:SF3">
    <property type="entry name" value="ABC TRANSPORTER ATP-BINDING PROTEIN MODF"/>
    <property type="match status" value="1"/>
</dbReference>
<comment type="caution">
    <text evidence="5">The sequence shown here is derived from an EMBL/GenBank/DDBJ whole genome shotgun (WGS) entry which is preliminary data.</text>
</comment>
<dbReference type="PANTHER" id="PTHR43553">
    <property type="entry name" value="HEAVY METAL TRANSPORTER"/>
    <property type="match status" value="1"/>
</dbReference>
<dbReference type="PROSITE" id="PS50893">
    <property type="entry name" value="ABC_TRANSPORTER_2"/>
    <property type="match status" value="1"/>
</dbReference>
<dbReference type="EMBL" id="BAABJK010000009">
    <property type="protein sequence ID" value="GAA4975009.1"/>
    <property type="molecule type" value="Genomic_DNA"/>
</dbReference>
<feature type="domain" description="ABC transporter" evidence="4">
    <location>
        <begin position="183"/>
        <end position="412"/>
    </location>
</feature>
<dbReference type="Pfam" id="PF00005">
    <property type="entry name" value="ABC_tran"/>
    <property type="match status" value="1"/>
</dbReference>
<dbReference type="RefSeq" id="WP_345169848.1">
    <property type="nucleotide sequence ID" value="NZ_BAABJK010000009.1"/>
</dbReference>